<comment type="caution">
    <text evidence="8">The sequence shown here is derived from an EMBL/GenBank/DDBJ whole genome shotgun (WGS) entry which is preliminary data.</text>
</comment>
<keyword evidence="3 5" id="KW-0804">Transcription</keyword>
<accession>A0AAN9K4N5</accession>
<dbReference type="PROSITE" id="PS51742">
    <property type="entry name" value="PPC"/>
    <property type="match status" value="1"/>
</dbReference>
<protein>
    <recommendedName>
        <fullName evidence="5">AT-hook motif nuclear-localized protein</fullName>
    </recommendedName>
</protein>
<gene>
    <name evidence="8" type="ORF">RJT34_05596</name>
</gene>
<feature type="domain" description="PPC" evidence="7">
    <location>
        <begin position="131"/>
        <end position="271"/>
    </location>
</feature>
<dbReference type="EMBL" id="JAYKXN010000002">
    <property type="protein sequence ID" value="KAK7309114.1"/>
    <property type="molecule type" value="Genomic_DNA"/>
</dbReference>
<comment type="domain">
    <text evidence="5">The PPC domain mediates interactions between AHL proteins.</text>
</comment>
<dbReference type="InterPro" id="IPR039605">
    <property type="entry name" value="AHL"/>
</dbReference>
<dbReference type="AlphaFoldDB" id="A0AAN9K4N5"/>
<feature type="region of interest" description="Disordered" evidence="6">
    <location>
        <begin position="256"/>
        <end position="306"/>
    </location>
</feature>
<sequence length="335" mass="35243">MESQEHPHPPPQPPNMSLGPISYHSMMAPTTARLPSNNNNNDNNVNTNTAWEGLKPYELASDSAKKKRGRPRKHSLDANIALGLAPTPTHASSSSTEPSKKSRGRPLGSGKKQMDPLGTGGTSFTPHVIFVDIGEVTLIAYNASKCDIIAKVMAFCQQAPRTVCILSANGAIRNATFQQAAISGGTVTYEGQFEIISLSGSILPFESNSGCIRMGSLSVSLAGSDGRVMGGAIAGVLTAASQVQVIAGSFIADSKKSSSNYMKSGPSSTPSSQMLTFVSPLAPTSPTSQGPSTESSDDNENTLFSKGLGLYNNASQPIHNVPMYHHQVWAGQTHQ</sequence>
<feature type="region of interest" description="Disordered" evidence="6">
    <location>
        <begin position="1"/>
        <end position="120"/>
    </location>
</feature>
<dbReference type="PANTHER" id="PTHR31500">
    <property type="entry name" value="AT-HOOK MOTIF NUCLEAR-LOCALIZED PROTEIN 9"/>
    <property type="match status" value="1"/>
</dbReference>
<feature type="compositionally biased region" description="Low complexity" evidence="6">
    <location>
        <begin position="37"/>
        <end position="49"/>
    </location>
</feature>
<evidence type="ECO:0000313" key="8">
    <source>
        <dbReference type="EMBL" id="KAK7309114.1"/>
    </source>
</evidence>
<evidence type="ECO:0000256" key="1">
    <source>
        <dbReference type="ARBA" id="ARBA00023015"/>
    </source>
</evidence>
<evidence type="ECO:0000256" key="2">
    <source>
        <dbReference type="ARBA" id="ARBA00023125"/>
    </source>
</evidence>
<evidence type="ECO:0000256" key="6">
    <source>
        <dbReference type="SAM" id="MobiDB-lite"/>
    </source>
</evidence>
<comment type="subcellular location">
    <subcellularLocation>
        <location evidence="5">Nucleus</location>
    </subcellularLocation>
</comment>
<keyword evidence="9" id="KW-1185">Reference proteome</keyword>
<dbReference type="Pfam" id="PF03479">
    <property type="entry name" value="PCC"/>
    <property type="match status" value="1"/>
</dbReference>
<evidence type="ECO:0000256" key="3">
    <source>
        <dbReference type="ARBA" id="ARBA00023163"/>
    </source>
</evidence>
<keyword evidence="2 5" id="KW-0238">DNA-binding</keyword>
<dbReference type="SUPFAM" id="SSF117856">
    <property type="entry name" value="AF0104/ALDC/Ptd012-like"/>
    <property type="match status" value="1"/>
</dbReference>
<organism evidence="8 9">
    <name type="scientific">Clitoria ternatea</name>
    <name type="common">Butterfly pea</name>
    <dbReference type="NCBI Taxonomy" id="43366"/>
    <lineage>
        <taxon>Eukaryota</taxon>
        <taxon>Viridiplantae</taxon>
        <taxon>Streptophyta</taxon>
        <taxon>Embryophyta</taxon>
        <taxon>Tracheophyta</taxon>
        <taxon>Spermatophyta</taxon>
        <taxon>Magnoliopsida</taxon>
        <taxon>eudicotyledons</taxon>
        <taxon>Gunneridae</taxon>
        <taxon>Pentapetalae</taxon>
        <taxon>rosids</taxon>
        <taxon>fabids</taxon>
        <taxon>Fabales</taxon>
        <taxon>Fabaceae</taxon>
        <taxon>Papilionoideae</taxon>
        <taxon>50 kb inversion clade</taxon>
        <taxon>NPAAA clade</taxon>
        <taxon>indigoferoid/millettioid clade</taxon>
        <taxon>Phaseoleae</taxon>
        <taxon>Clitoria</taxon>
    </lineage>
</organism>
<evidence type="ECO:0000256" key="5">
    <source>
        <dbReference type="RuleBase" id="RU367031"/>
    </source>
</evidence>
<dbReference type="GO" id="GO:0005634">
    <property type="term" value="C:nucleus"/>
    <property type="evidence" value="ECO:0007669"/>
    <property type="project" value="UniProtKB-SubCell"/>
</dbReference>
<evidence type="ECO:0000256" key="4">
    <source>
        <dbReference type="ARBA" id="ARBA00023242"/>
    </source>
</evidence>
<keyword evidence="4 5" id="KW-0539">Nucleus</keyword>
<dbReference type="PANTHER" id="PTHR31500:SF51">
    <property type="entry name" value="AT-HOOK MOTIF NUCLEAR-LOCALIZED PROTEIN 8"/>
    <property type="match status" value="1"/>
</dbReference>
<dbReference type="Gene3D" id="3.30.1330.80">
    <property type="entry name" value="Hypothetical protein, similar to alpha- acetolactate decarboxylase, domain 2"/>
    <property type="match status" value="1"/>
</dbReference>
<comment type="function">
    <text evidence="5">Transcription factor that specifically binds AT-rich DNA sequences related to the nuclear matrix attachment regions (MARs).</text>
</comment>
<evidence type="ECO:0000313" key="9">
    <source>
        <dbReference type="Proteomes" id="UP001359559"/>
    </source>
</evidence>
<keyword evidence="1 5" id="KW-0805">Transcription regulation</keyword>
<dbReference type="Proteomes" id="UP001359559">
    <property type="component" value="Unassembled WGS sequence"/>
</dbReference>
<evidence type="ECO:0000259" key="7">
    <source>
        <dbReference type="PROSITE" id="PS51742"/>
    </source>
</evidence>
<reference evidence="8 9" key="1">
    <citation type="submission" date="2024-01" db="EMBL/GenBank/DDBJ databases">
        <title>The genomes of 5 underutilized Papilionoideae crops provide insights into root nodulation and disease resistance.</title>
        <authorList>
            <person name="Yuan L."/>
        </authorList>
    </citation>
    <scope>NUCLEOTIDE SEQUENCE [LARGE SCALE GENOMIC DNA]</scope>
    <source>
        <strain evidence="8">LY-2023</strain>
        <tissue evidence="8">Leaf</tissue>
    </source>
</reference>
<feature type="compositionally biased region" description="Low complexity" evidence="6">
    <location>
        <begin position="85"/>
        <end position="97"/>
    </location>
</feature>
<feature type="compositionally biased region" description="Polar residues" evidence="6">
    <location>
        <begin position="257"/>
        <end position="294"/>
    </location>
</feature>
<dbReference type="GO" id="GO:0003680">
    <property type="term" value="F:minor groove of adenine-thymine-rich DNA binding"/>
    <property type="evidence" value="ECO:0007669"/>
    <property type="project" value="UniProtKB-UniRule"/>
</dbReference>
<proteinExistence type="predicted"/>
<name>A0AAN9K4N5_CLITE</name>
<dbReference type="InterPro" id="IPR005175">
    <property type="entry name" value="PPC_dom"/>
</dbReference>
<dbReference type="CDD" id="cd11378">
    <property type="entry name" value="DUF296"/>
    <property type="match status" value="1"/>
</dbReference>